<dbReference type="Pfam" id="PF06415">
    <property type="entry name" value="iPGM_N"/>
    <property type="match status" value="1"/>
</dbReference>
<reference evidence="11 12" key="1">
    <citation type="journal article" date="2015" name="Nature">
        <title>rRNA introns, odd ribosomes, and small enigmatic genomes across a large radiation of phyla.</title>
        <authorList>
            <person name="Brown C.T."/>
            <person name="Hug L.A."/>
            <person name="Thomas B.C."/>
            <person name="Sharon I."/>
            <person name="Castelle C.J."/>
            <person name="Singh A."/>
            <person name="Wilkins M.J."/>
            <person name="Williams K.H."/>
            <person name="Banfield J.F."/>
        </authorList>
    </citation>
    <scope>NUCLEOTIDE SEQUENCE [LARGE SCALE GENOMIC DNA]</scope>
</reference>
<comment type="cofactor">
    <cofactor evidence="2">
        <name>Mn(2+)</name>
        <dbReference type="ChEBI" id="CHEBI:29035"/>
    </cofactor>
</comment>
<sequence>MKRTYVLTILDGWGLGKLIESNPIHAASPETIKFLESSFPAAALQASGVAIGLPFEEEGNSEVGHLTLGAGKIIYQHYPRIMMKIEDGSFFKNKFLKEAFARAREKNSAVHLAGLLTSGNVHASFRHLAALIEMAKRESCQNLFIHVFADGKDSPPRSFMELLGKLKAEVQKNGVGTIASVWPGVITPWTAMDTGIERKRLTRL</sequence>
<dbReference type="EMBL" id="LCPO01000013">
    <property type="protein sequence ID" value="KKU98823.1"/>
    <property type="molecule type" value="Genomic_DNA"/>
</dbReference>
<comment type="caution">
    <text evidence="11">The sequence shown here is derived from an EMBL/GenBank/DDBJ whole genome shotgun (WGS) entry which is preliminary data.</text>
</comment>
<dbReference type="GO" id="GO:0004619">
    <property type="term" value="F:phosphoglycerate mutase activity"/>
    <property type="evidence" value="ECO:0007669"/>
    <property type="project" value="UniProtKB-EC"/>
</dbReference>
<evidence type="ECO:0000313" key="11">
    <source>
        <dbReference type="EMBL" id="KKU98823.1"/>
    </source>
</evidence>
<dbReference type="Gene3D" id="3.40.1450.10">
    <property type="entry name" value="BPG-independent phosphoglycerate mutase, domain B"/>
    <property type="match status" value="1"/>
</dbReference>
<comment type="pathway">
    <text evidence="3">Carbohydrate degradation; glycolysis; pyruvate from D-glyceraldehyde 3-phosphate: step 3/5.</text>
</comment>
<dbReference type="SUPFAM" id="SSF53649">
    <property type="entry name" value="Alkaline phosphatase-like"/>
    <property type="match status" value="1"/>
</dbReference>
<accession>A0A0G1X896</accession>
<organism evidence="11 12">
    <name type="scientific">Candidatus Jorgensenbacteria bacterium GW2011_GWC1_48_8</name>
    <dbReference type="NCBI Taxonomy" id="1618666"/>
    <lineage>
        <taxon>Bacteria</taxon>
        <taxon>Candidatus Joergenseniibacteriota</taxon>
    </lineage>
</organism>
<dbReference type="InterPro" id="IPR011258">
    <property type="entry name" value="BPG-indep_PGM_N"/>
</dbReference>
<dbReference type="InterPro" id="IPR017850">
    <property type="entry name" value="Alkaline_phosphatase_core_sf"/>
</dbReference>
<dbReference type="GO" id="GO:0005829">
    <property type="term" value="C:cytosol"/>
    <property type="evidence" value="ECO:0007669"/>
    <property type="project" value="TreeGrafter"/>
</dbReference>
<dbReference type="PATRIC" id="fig|1618666.3.peg.377"/>
<keyword evidence="8" id="KW-0464">Manganese</keyword>
<evidence type="ECO:0000313" key="12">
    <source>
        <dbReference type="Proteomes" id="UP000034600"/>
    </source>
</evidence>
<gene>
    <name evidence="11" type="ORF">UY32_C0013G0020</name>
</gene>
<keyword evidence="6" id="KW-0479">Metal-binding</keyword>
<dbReference type="AlphaFoldDB" id="A0A0G1X896"/>
<dbReference type="GO" id="GO:0030145">
    <property type="term" value="F:manganese ion binding"/>
    <property type="evidence" value="ECO:0007669"/>
    <property type="project" value="InterPro"/>
</dbReference>
<protein>
    <recommendedName>
        <fullName evidence="5">phosphoglycerate mutase (2,3-diphosphoglycerate-independent)</fullName>
        <ecNumber evidence="5">5.4.2.12</ecNumber>
    </recommendedName>
</protein>
<dbReference type="EC" id="5.4.2.12" evidence="5"/>
<comment type="similarity">
    <text evidence="4">Belongs to the BPG-independent phosphoglycerate mutase family.</text>
</comment>
<dbReference type="PANTHER" id="PTHR31637:SF0">
    <property type="entry name" value="2,3-BISPHOSPHOGLYCERATE-INDEPENDENT PHOSPHOGLYCERATE MUTASE"/>
    <property type="match status" value="1"/>
</dbReference>
<proteinExistence type="inferred from homology"/>
<comment type="catalytic activity">
    <reaction evidence="1">
        <text>(2R)-2-phosphoglycerate = (2R)-3-phosphoglycerate</text>
        <dbReference type="Rhea" id="RHEA:15901"/>
        <dbReference type="ChEBI" id="CHEBI:58272"/>
        <dbReference type="ChEBI" id="CHEBI:58289"/>
        <dbReference type="EC" id="5.4.2.12"/>
    </reaction>
</comment>
<dbReference type="InterPro" id="IPR036646">
    <property type="entry name" value="PGAM_B_sf"/>
</dbReference>
<evidence type="ECO:0000256" key="4">
    <source>
        <dbReference type="ARBA" id="ARBA00008819"/>
    </source>
</evidence>
<evidence type="ECO:0000256" key="5">
    <source>
        <dbReference type="ARBA" id="ARBA00012026"/>
    </source>
</evidence>
<keyword evidence="9" id="KW-0413">Isomerase</keyword>
<dbReference type="Proteomes" id="UP000034600">
    <property type="component" value="Unassembled WGS sequence"/>
</dbReference>
<evidence type="ECO:0000256" key="6">
    <source>
        <dbReference type="ARBA" id="ARBA00022723"/>
    </source>
</evidence>
<dbReference type="UniPathway" id="UPA00109">
    <property type="reaction ID" value="UER00186"/>
</dbReference>
<keyword evidence="7" id="KW-0324">Glycolysis</keyword>
<evidence type="ECO:0000256" key="8">
    <source>
        <dbReference type="ARBA" id="ARBA00023211"/>
    </source>
</evidence>
<dbReference type="SUPFAM" id="SSF64158">
    <property type="entry name" value="2,3-Bisphosphoglycerate-independent phosphoglycerate mutase, substrate-binding domain"/>
    <property type="match status" value="1"/>
</dbReference>
<dbReference type="InterPro" id="IPR005995">
    <property type="entry name" value="Pgm_bpd_ind"/>
</dbReference>
<dbReference type="GO" id="GO:0006007">
    <property type="term" value="P:glucose catabolic process"/>
    <property type="evidence" value="ECO:0007669"/>
    <property type="project" value="InterPro"/>
</dbReference>
<dbReference type="GO" id="GO:0006096">
    <property type="term" value="P:glycolytic process"/>
    <property type="evidence" value="ECO:0007669"/>
    <property type="project" value="UniProtKB-UniPathway"/>
</dbReference>
<evidence type="ECO:0000256" key="3">
    <source>
        <dbReference type="ARBA" id="ARBA00004798"/>
    </source>
</evidence>
<evidence type="ECO:0000256" key="2">
    <source>
        <dbReference type="ARBA" id="ARBA00001936"/>
    </source>
</evidence>
<name>A0A0G1X896_9BACT</name>
<dbReference type="PANTHER" id="PTHR31637">
    <property type="entry name" value="2,3-BISPHOSPHOGLYCERATE-INDEPENDENT PHOSPHOGLYCERATE MUTASE"/>
    <property type="match status" value="1"/>
</dbReference>
<dbReference type="Gene3D" id="3.40.720.10">
    <property type="entry name" value="Alkaline Phosphatase, subunit A"/>
    <property type="match status" value="1"/>
</dbReference>
<evidence type="ECO:0000256" key="9">
    <source>
        <dbReference type="ARBA" id="ARBA00023235"/>
    </source>
</evidence>
<evidence type="ECO:0000256" key="7">
    <source>
        <dbReference type="ARBA" id="ARBA00023152"/>
    </source>
</evidence>
<evidence type="ECO:0000256" key="1">
    <source>
        <dbReference type="ARBA" id="ARBA00000370"/>
    </source>
</evidence>
<feature type="domain" description="BPG-independent PGAM N-terminal" evidence="10">
    <location>
        <begin position="82"/>
        <end position="182"/>
    </location>
</feature>
<evidence type="ECO:0000259" key="10">
    <source>
        <dbReference type="Pfam" id="PF06415"/>
    </source>
</evidence>